<dbReference type="PANTHER" id="PTHR21716">
    <property type="entry name" value="TRANSMEMBRANE PROTEIN"/>
    <property type="match status" value="1"/>
</dbReference>
<feature type="transmembrane region" description="Helical" evidence="8">
    <location>
        <begin position="237"/>
        <end position="265"/>
    </location>
</feature>
<feature type="transmembrane region" description="Helical" evidence="8">
    <location>
        <begin position="212"/>
        <end position="231"/>
    </location>
</feature>
<evidence type="ECO:0000256" key="5">
    <source>
        <dbReference type="ARBA" id="ARBA00022692"/>
    </source>
</evidence>
<proteinExistence type="inferred from homology"/>
<evidence type="ECO:0000256" key="1">
    <source>
        <dbReference type="ARBA" id="ARBA00004651"/>
    </source>
</evidence>
<organism evidence="9 10">
    <name type="scientific">Actinomadura rugatobispora</name>
    <dbReference type="NCBI Taxonomy" id="1994"/>
    <lineage>
        <taxon>Bacteria</taxon>
        <taxon>Bacillati</taxon>
        <taxon>Actinomycetota</taxon>
        <taxon>Actinomycetes</taxon>
        <taxon>Streptosporangiales</taxon>
        <taxon>Thermomonosporaceae</taxon>
        <taxon>Actinomadura</taxon>
    </lineage>
</organism>
<evidence type="ECO:0000313" key="10">
    <source>
        <dbReference type="Proteomes" id="UP001596074"/>
    </source>
</evidence>
<feature type="transmembrane region" description="Helical" evidence="8">
    <location>
        <begin position="272"/>
        <end position="294"/>
    </location>
</feature>
<evidence type="ECO:0000256" key="3">
    <source>
        <dbReference type="ARBA" id="ARBA00022448"/>
    </source>
</evidence>
<dbReference type="Proteomes" id="UP001596074">
    <property type="component" value="Unassembled WGS sequence"/>
</dbReference>
<gene>
    <name evidence="9" type="ORF">ACFPZN_54410</name>
</gene>
<feature type="transmembrane region" description="Helical" evidence="8">
    <location>
        <begin position="69"/>
        <end position="90"/>
    </location>
</feature>
<keyword evidence="10" id="KW-1185">Reference proteome</keyword>
<keyword evidence="6 8" id="KW-1133">Transmembrane helix</keyword>
<name>A0ABW1AJQ1_9ACTN</name>
<dbReference type="RefSeq" id="WP_378292997.1">
    <property type="nucleotide sequence ID" value="NZ_JBHSON010000171.1"/>
</dbReference>
<comment type="subcellular location">
    <subcellularLocation>
        <location evidence="1">Cell membrane</location>
        <topology evidence="1">Multi-pass membrane protein</topology>
    </subcellularLocation>
</comment>
<feature type="transmembrane region" description="Helical" evidence="8">
    <location>
        <begin position="152"/>
        <end position="171"/>
    </location>
</feature>
<keyword evidence="3" id="KW-0813">Transport</keyword>
<comment type="caution">
    <text evidence="9">The sequence shown here is derived from an EMBL/GenBank/DDBJ whole genome shotgun (WGS) entry which is preliminary data.</text>
</comment>
<dbReference type="InterPro" id="IPR002549">
    <property type="entry name" value="AI-2E-like"/>
</dbReference>
<accession>A0ABW1AJQ1</accession>
<dbReference type="EMBL" id="JBHSON010000171">
    <property type="protein sequence ID" value="MFC5754668.1"/>
    <property type="molecule type" value="Genomic_DNA"/>
</dbReference>
<dbReference type="PANTHER" id="PTHR21716:SF53">
    <property type="entry name" value="PERMEASE PERM-RELATED"/>
    <property type="match status" value="1"/>
</dbReference>
<evidence type="ECO:0000256" key="2">
    <source>
        <dbReference type="ARBA" id="ARBA00009773"/>
    </source>
</evidence>
<keyword evidence="7 8" id="KW-0472">Membrane</keyword>
<evidence type="ECO:0000256" key="7">
    <source>
        <dbReference type="ARBA" id="ARBA00023136"/>
    </source>
</evidence>
<protein>
    <submittedName>
        <fullName evidence="9">AI-2E family transporter</fullName>
    </submittedName>
</protein>
<evidence type="ECO:0000256" key="4">
    <source>
        <dbReference type="ARBA" id="ARBA00022475"/>
    </source>
</evidence>
<feature type="transmembrane region" description="Helical" evidence="8">
    <location>
        <begin position="306"/>
        <end position="331"/>
    </location>
</feature>
<reference evidence="10" key="1">
    <citation type="journal article" date="2019" name="Int. J. Syst. Evol. Microbiol.">
        <title>The Global Catalogue of Microorganisms (GCM) 10K type strain sequencing project: providing services to taxonomists for standard genome sequencing and annotation.</title>
        <authorList>
            <consortium name="The Broad Institute Genomics Platform"/>
            <consortium name="The Broad Institute Genome Sequencing Center for Infectious Disease"/>
            <person name="Wu L."/>
            <person name="Ma J."/>
        </authorList>
    </citation>
    <scope>NUCLEOTIDE SEQUENCE [LARGE SCALE GENOMIC DNA]</scope>
    <source>
        <strain evidence="10">KCTC 42087</strain>
    </source>
</reference>
<dbReference type="Pfam" id="PF01594">
    <property type="entry name" value="AI-2E_transport"/>
    <property type="match status" value="1"/>
</dbReference>
<evidence type="ECO:0000256" key="8">
    <source>
        <dbReference type="SAM" id="Phobius"/>
    </source>
</evidence>
<feature type="transmembrane region" description="Helical" evidence="8">
    <location>
        <begin position="37"/>
        <end position="57"/>
    </location>
</feature>
<comment type="similarity">
    <text evidence="2">Belongs to the autoinducer-2 exporter (AI-2E) (TC 2.A.86) family.</text>
</comment>
<evidence type="ECO:0000256" key="6">
    <source>
        <dbReference type="ARBA" id="ARBA00022989"/>
    </source>
</evidence>
<sequence length="347" mass="35753">MKPAGPPPGLRRAALSVACLLVLTAGAGLVLALLVHLAPLTLALVATLLMAALIEPVSRRLRALRLPPWLAALAGVFALIAMVSLPLVLIGNQTVRQWPHLRLGLRRGLDKIRELILGGPFPITAQRLDALAEDLRHALVKSAPDLATGAGVATQGVASILIALVLLFFVLKDGASMWRWALGLAPARVRHRADAAARAGWEALVAYIRGTVLIAFVDAVGIGTALLVIGIPLALPLALLTFVAAFVPIAGATVAGAAAVLIAFVSNGVGDALLVLAAVIVVQQAEGHLLQPLIMGRALRLHPAVIIIAVTAGTLLAGIAGAIVAVPVTAVSYRVAMVLRETPAEPP</sequence>
<keyword evidence="4" id="KW-1003">Cell membrane</keyword>
<evidence type="ECO:0000313" key="9">
    <source>
        <dbReference type="EMBL" id="MFC5754668.1"/>
    </source>
</evidence>
<keyword evidence="5 8" id="KW-0812">Transmembrane</keyword>